<name>A0A8X6PQU4_NEPPI</name>
<gene>
    <name evidence="1" type="ORF">NPIL_548011</name>
</gene>
<evidence type="ECO:0000313" key="2">
    <source>
        <dbReference type="Proteomes" id="UP000887013"/>
    </source>
</evidence>
<comment type="caution">
    <text evidence="1">The sequence shown here is derived from an EMBL/GenBank/DDBJ whole genome shotgun (WGS) entry which is preliminary data.</text>
</comment>
<keyword evidence="2" id="KW-1185">Reference proteome</keyword>
<dbReference type="Proteomes" id="UP000887013">
    <property type="component" value="Unassembled WGS sequence"/>
</dbReference>
<dbReference type="AlphaFoldDB" id="A0A8X6PQU4"/>
<organism evidence="1 2">
    <name type="scientific">Nephila pilipes</name>
    <name type="common">Giant wood spider</name>
    <name type="synonym">Nephila maculata</name>
    <dbReference type="NCBI Taxonomy" id="299642"/>
    <lineage>
        <taxon>Eukaryota</taxon>
        <taxon>Metazoa</taxon>
        <taxon>Ecdysozoa</taxon>
        <taxon>Arthropoda</taxon>
        <taxon>Chelicerata</taxon>
        <taxon>Arachnida</taxon>
        <taxon>Araneae</taxon>
        <taxon>Araneomorphae</taxon>
        <taxon>Entelegynae</taxon>
        <taxon>Araneoidea</taxon>
        <taxon>Nephilidae</taxon>
        <taxon>Nephila</taxon>
    </lineage>
</organism>
<proteinExistence type="predicted"/>
<reference evidence="1" key="1">
    <citation type="submission" date="2020-08" db="EMBL/GenBank/DDBJ databases">
        <title>Multicomponent nature underlies the extraordinary mechanical properties of spider dragline silk.</title>
        <authorList>
            <person name="Kono N."/>
            <person name="Nakamura H."/>
            <person name="Mori M."/>
            <person name="Yoshida Y."/>
            <person name="Ohtoshi R."/>
            <person name="Malay A.D."/>
            <person name="Moran D.A.P."/>
            <person name="Tomita M."/>
            <person name="Numata K."/>
            <person name="Arakawa K."/>
        </authorList>
    </citation>
    <scope>NUCLEOTIDE SEQUENCE</scope>
</reference>
<dbReference type="EMBL" id="BMAW01023693">
    <property type="protein sequence ID" value="GFT84120.1"/>
    <property type="molecule type" value="Genomic_DNA"/>
</dbReference>
<evidence type="ECO:0000313" key="1">
    <source>
        <dbReference type="EMBL" id="GFT84120.1"/>
    </source>
</evidence>
<sequence length="148" mass="16485">MYKVIYPPKKDPLHKYEPIFYLTLLLPGNKSSHDIPEWYASPLLLALSWSPVNKCPPPDEEKSSFGRGRGRGLCARANTETSRIVRLKTTVIGRCLPPHLIAPPSVTDGDLALIRVAFCLLVPIYTQPPSSYSVPPLHSPYALPPRKD</sequence>
<accession>A0A8X6PQU4</accession>
<protein>
    <submittedName>
        <fullName evidence="1">Uncharacterized protein</fullName>
    </submittedName>
</protein>